<dbReference type="EMBL" id="UYSU01033647">
    <property type="protein sequence ID" value="VDL92734.1"/>
    <property type="molecule type" value="Genomic_DNA"/>
</dbReference>
<dbReference type="WBParaSite" id="SSLN_0000655101-mRNA-1">
    <property type="protein sequence ID" value="SSLN_0000655101-mRNA-1"/>
    <property type="gene ID" value="SSLN_0000655101"/>
</dbReference>
<accession>A0A183SQ51</accession>
<sequence>MDLFAANCDNCGLRINTKKTLVPHQPPPNTTNTAAHINVNGAQLKSVDTFTYLGSNLTRRPKVDNEIAHRITKVSQAIWSPSQHQTQDVQSYHLADAAVWSGELDDLQTAGAEAQPHPLQLPLQNT</sequence>
<reference evidence="1 2" key="2">
    <citation type="submission" date="2018-11" db="EMBL/GenBank/DDBJ databases">
        <authorList>
            <consortium name="Pathogen Informatics"/>
        </authorList>
    </citation>
    <scope>NUCLEOTIDE SEQUENCE [LARGE SCALE GENOMIC DNA]</scope>
    <source>
        <strain evidence="1 2">NST_G2</strain>
    </source>
</reference>
<proteinExistence type="predicted"/>
<dbReference type="AlphaFoldDB" id="A0A183SQ51"/>
<protein>
    <submittedName>
        <fullName evidence="1 3">Uncharacterized protein</fullName>
    </submittedName>
</protein>
<name>A0A183SQ51_SCHSO</name>
<reference evidence="3" key="1">
    <citation type="submission" date="2016-06" db="UniProtKB">
        <authorList>
            <consortium name="WormBaseParasite"/>
        </authorList>
    </citation>
    <scope>IDENTIFICATION</scope>
</reference>
<evidence type="ECO:0000313" key="1">
    <source>
        <dbReference type="EMBL" id="VDL92734.1"/>
    </source>
</evidence>
<dbReference type="Proteomes" id="UP000275846">
    <property type="component" value="Unassembled WGS sequence"/>
</dbReference>
<evidence type="ECO:0000313" key="3">
    <source>
        <dbReference type="WBParaSite" id="SSLN_0000655101-mRNA-1"/>
    </source>
</evidence>
<dbReference type="PANTHER" id="PTHR47027">
    <property type="entry name" value="REVERSE TRANSCRIPTASE DOMAIN-CONTAINING PROTEIN"/>
    <property type="match status" value="1"/>
</dbReference>
<gene>
    <name evidence="1" type="ORF">SSLN_LOCUS6349</name>
</gene>
<organism evidence="3">
    <name type="scientific">Schistocephalus solidus</name>
    <name type="common">Tapeworm</name>
    <dbReference type="NCBI Taxonomy" id="70667"/>
    <lineage>
        <taxon>Eukaryota</taxon>
        <taxon>Metazoa</taxon>
        <taxon>Spiralia</taxon>
        <taxon>Lophotrochozoa</taxon>
        <taxon>Platyhelminthes</taxon>
        <taxon>Cestoda</taxon>
        <taxon>Eucestoda</taxon>
        <taxon>Diphyllobothriidea</taxon>
        <taxon>Diphyllobothriidae</taxon>
        <taxon>Schistocephalus</taxon>
    </lineage>
</organism>
<evidence type="ECO:0000313" key="2">
    <source>
        <dbReference type="Proteomes" id="UP000275846"/>
    </source>
</evidence>
<dbReference type="OrthoDB" id="425014at2759"/>
<keyword evidence="2" id="KW-1185">Reference proteome</keyword>
<dbReference type="PANTHER" id="PTHR47027:SF20">
    <property type="entry name" value="REVERSE TRANSCRIPTASE-LIKE PROTEIN WITH RNA-DIRECTED DNA POLYMERASE DOMAIN"/>
    <property type="match status" value="1"/>
</dbReference>